<dbReference type="PANTHER" id="PTHR21016:SF7">
    <property type="entry name" value="TM2 DOMAIN-CONTAINING PROTEIN 3"/>
    <property type="match status" value="1"/>
</dbReference>
<comment type="caution">
    <text evidence="9">The sequence shown here is derived from an EMBL/GenBank/DDBJ whole genome shotgun (WGS) entry which is preliminary data.</text>
</comment>
<evidence type="ECO:0000256" key="6">
    <source>
        <dbReference type="ARBA" id="ARBA00023180"/>
    </source>
</evidence>
<sequence>MNDFREKKLDEAFCRSCGNIIKKEAEICPHCGVRQISVSASTTTVSNHWLTALLLCFFIGVFGAHRFYVGKIGSGIAMLLTFGGCGIWAFVDLLLILLEKFTDDKGNILTKN</sequence>
<dbReference type="EMBL" id="RQHW01000034">
    <property type="protein sequence ID" value="TGN19128.1"/>
    <property type="molecule type" value="Genomic_DNA"/>
</dbReference>
<keyword evidence="5 7" id="KW-0472">Membrane</keyword>
<dbReference type="GO" id="GO:0016020">
    <property type="term" value="C:membrane"/>
    <property type="evidence" value="ECO:0007669"/>
    <property type="project" value="UniProtKB-SubCell"/>
</dbReference>
<reference evidence="9" key="1">
    <citation type="journal article" date="2019" name="PLoS Negl. Trop. Dis.">
        <title>Revisiting the worldwide diversity of Leptospira species in the environment.</title>
        <authorList>
            <person name="Vincent A.T."/>
            <person name="Schiettekatte O."/>
            <person name="Bourhy P."/>
            <person name="Veyrier F.J."/>
            <person name="Picardeau M."/>
        </authorList>
    </citation>
    <scope>NUCLEOTIDE SEQUENCE [LARGE SCALE GENOMIC DNA]</scope>
    <source>
        <strain evidence="9">201300427</strain>
    </source>
</reference>
<comment type="subcellular location">
    <subcellularLocation>
        <location evidence="1">Membrane</location>
        <topology evidence="1">Multi-pass membrane protein</topology>
    </subcellularLocation>
</comment>
<evidence type="ECO:0000256" key="1">
    <source>
        <dbReference type="ARBA" id="ARBA00004141"/>
    </source>
</evidence>
<organism evidence="9 10">
    <name type="scientific">Leptospira idonii</name>
    <dbReference type="NCBI Taxonomy" id="1193500"/>
    <lineage>
        <taxon>Bacteria</taxon>
        <taxon>Pseudomonadati</taxon>
        <taxon>Spirochaetota</taxon>
        <taxon>Spirochaetia</taxon>
        <taxon>Leptospirales</taxon>
        <taxon>Leptospiraceae</taxon>
        <taxon>Leptospira</taxon>
    </lineage>
</organism>
<dbReference type="OrthoDB" id="8215804at2"/>
<evidence type="ECO:0000256" key="4">
    <source>
        <dbReference type="ARBA" id="ARBA00022989"/>
    </source>
</evidence>
<dbReference type="Proteomes" id="UP000298058">
    <property type="component" value="Unassembled WGS sequence"/>
</dbReference>
<feature type="transmembrane region" description="Helical" evidence="7">
    <location>
        <begin position="76"/>
        <end position="98"/>
    </location>
</feature>
<keyword evidence="6" id="KW-0325">Glycoprotein</keyword>
<feature type="transmembrane region" description="Helical" evidence="7">
    <location>
        <begin position="49"/>
        <end position="69"/>
    </location>
</feature>
<evidence type="ECO:0000256" key="2">
    <source>
        <dbReference type="ARBA" id="ARBA00022692"/>
    </source>
</evidence>
<keyword evidence="3" id="KW-0732">Signal</keyword>
<evidence type="ECO:0000256" key="5">
    <source>
        <dbReference type="ARBA" id="ARBA00023136"/>
    </source>
</evidence>
<feature type="domain" description="TM2" evidence="8">
    <location>
        <begin position="47"/>
        <end position="93"/>
    </location>
</feature>
<proteinExistence type="predicted"/>
<evidence type="ECO:0000313" key="10">
    <source>
        <dbReference type="Proteomes" id="UP000298058"/>
    </source>
</evidence>
<evidence type="ECO:0000256" key="3">
    <source>
        <dbReference type="ARBA" id="ARBA00022729"/>
    </source>
</evidence>
<keyword evidence="10" id="KW-1185">Reference proteome</keyword>
<protein>
    <submittedName>
        <fullName evidence="9">TM2 domain-containing protein</fullName>
    </submittedName>
</protein>
<dbReference type="InterPro" id="IPR050932">
    <property type="entry name" value="TM2D1-3-like"/>
</dbReference>
<name>A0A4R9M2V2_9LEPT</name>
<accession>A0A4R9M2V2</accession>
<evidence type="ECO:0000313" key="9">
    <source>
        <dbReference type="EMBL" id="TGN19128.1"/>
    </source>
</evidence>
<dbReference type="AlphaFoldDB" id="A0A4R9M2V2"/>
<keyword evidence="2 7" id="KW-0812">Transmembrane</keyword>
<dbReference type="PANTHER" id="PTHR21016">
    <property type="entry name" value="BETA-AMYLOID BINDING PROTEIN-RELATED"/>
    <property type="match status" value="1"/>
</dbReference>
<dbReference type="RefSeq" id="WP_135760472.1">
    <property type="nucleotide sequence ID" value="NZ_RQHW01000034.1"/>
</dbReference>
<dbReference type="InterPro" id="IPR007829">
    <property type="entry name" value="TM2"/>
</dbReference>
<dbReference type="Pfam" id="PF05154">
    <property type="entry name" value="TM2"/>
    <property type="match status" value="1"/>
</dbReference>
<gene>
    <name evidence="9" type="ORF">EHS15_10220</name>
</gene>
<evidence type="ECO:0000256" key="7">
    <source>
        <dbReference type="SAM" id="Phobius"/>
    </source>
</evidence>
<keyword evidence="4 7" id="KW-1133">Transmembrane helix</keyword>
<evidence type="ECO:0000259" key="8">
    <source>
        <dbReference type="Pfam" id="PF05154"/>
    </source>
</evidence>